<feature type="repeat" description="TPR" evidence="3">
    <location>
        <begin position="131"/>
        <end position="164"/>
    </location>
</feature>
<feature type="repeat" description="TPR" evidence="3">
    <location>
        <begin position="89"/>
        <end position="122"/>
    </location>
</feature>
<dbReference type="OrthoDB" id="2866996at2759"/>
<dbReference type="Pfam" id="PF22666">
    <property type="entry name" value="Glyco_hydro_2_N2"/>
    <property type="match status" value="1"/>
</dbReference>
<dbReference type="InterPro" id="IPR008979">
    <property type="entry name" value="Galactose-bd-like_sf"/>
</dbReference>
<dbReference type="Pfam" id="PF13424">
    <property type="entry name" value="TPR_12"/>
    <property type="match status" value="1"/>
</dbReference>
<dbReference type="SMART" id="SM00028">
    <property type="entry name" value="TPR"/>
    <property type="match status" value="5"/>
</dbReference>
<keyword evidence="1" id="KW-0378">Hydrolase</keyword>
<dbReference type="SUPFAM" id="SSF48452">
    <property type="entry name" value="TPR-like"/>
    <property type="match status" value="1"/>
</dbReference>
<organism evidence="5 6">
    <name type="scientific">Rotaria sordida</name>
    <dbReference type="NCBI Taxonomy" id="392033"/>
    <lineage>
        <taxon>Eukaryota</taxon>
        <taxon>Metazoa</taxon>
        <taxon>Spiralia</taxon>
        <taxon>Gnathifera</taxon>
        <taxon>Rotifera</taxon>
        <taxon>Eurotatoria</taxon>
        <taxon>Bdelloidea</taxon>
        <taxon>Philodinida</taxon>
        <taxon>Philodinidae</taxon>
        <taxon>Rotaria</taxon>
    </lineage>
</organism>
<sequence>MRRDVEGSTGLHRLGLLMAKMGEWDKAKDIYELLIGKTDNDQHLMLGSLHHQLGVIYYQKTDLNNALVHYQKSLMNSLKYLPSDGLRLSPTYTNIGLVLCKQGDSDRGITYYQQALDIETKESQPNKEQIAILYNNIGSALQDQGRFHEALENYEQALQINITILPKYHPSLAIRYNNIGMGYYDLKDYSKALVNFQKSQGNIPGAIHTVFFAAKQIPDPYLDYNDIDLRYLIYNNWTFTKKIDLFSDFLASNQTTIHLKQIDTVAIITINNYLIGRTNSMFMPYTIHIANSCLKFENEISIDFESPVLYALKQANAYNDTVPSDCPSPAQHGECYVQFIRKESCSFSWDWVSIESKNKTNIFIWRRS</sequence>
<evidence type="ECO:0000259" key="4">
    <source>
        <dbReference type="Pfam" id="PF22666"/>
    </source>
</evidence>
<accession>A0A814CZ09</accession>
<dbReference type="Proteomes" id="UP000663882">
    <property type="component" value="Unassembled WGS sequence"/>
</dbReference>
<feature type="domain" description="Beta-mannosidase-like galactose-binding" evidence="4">
    <location>
        <begin position="200"/>
        <end position="352"/>
    </location>
</feature>
<evidence type="ECO:0000256" key="1">
    <source>
        <dbReference type="ARBA" id="ARBA00022801"/>
    </source>
</evidence>
<dbReference type="PROSITE" id="PS50293">
    <property type="entry name" value="TPR_REGION"/>
    <property type="match status" value="1"/>
</dbReference>
<dbReference type="EMBL" id="CAJNOO010000455">
    <property type="protein sequence ID" value="CAF0947893.1"/>
    <property type="molecule type" value="Genomic_DNA"/>
</dbReference>
<reference evidence="5" key="1">
    <citation type="submission" date="2021-02" db="EMBL/GenBank/DDBJ databases">
        <authorList>
            <person name="Nowell W R."/>
        </authorList>
    </citation>
    <scope>NUCLEOTIDE SEQUENCE</scope>
</reference>
<dbReference type="SUPFAM" id="SSF49785">
    <property type="entry name" value="Galactose-binding domain-like"/>
    <property type="match status" value="1"/>
</dbReference>
<comment type="caution">
    <text evidence="5">The sequence shown here is derived from an EMBL/GenBank/DDBJ whole genome shotgun (WGS) entry which is preliminary data.</text>
</comment>
<dbReference type="InterPro" id="IPR011990">
    <property type="entry name" value="TPR-like_helical_dom_sf"/>
</dbReference>
<evidence type="ECO:0000256" key="3">
    <source>
        <dbReference type="PROSITE-ProRule" id="PRU00339"/>
    </source>
</evidence>
<keyword evidence="3" id="KW-0802">TPR repeat</keyword>
<proteinExistence type="predicted"/>
<name>A0A814CZ09_9BILA</name>
<dbReference type="InterPro" id="IPR054593">
    <property type="entry name" value="Beta-mannosidase-like_N2"/>
</dbReference>
<evidence type="ECO:0000256" key="2">
    <source>
        <dbReference type="ARBA" id="ARBA00023295"/>
    </source>
</evidence>
<dbReference type="Gene3D" id="1.25.40.10">
    <property type="entry name" value="Tetratricopeptide repeat domain"/>
    <property type="match status" value="1"/>
</dbReference>
<dbReference type="GO" id="GO:0006516">
    <property type="term" value="P:glycoprotein catabolic process"/>
    <property type="evidence" value="ECO:0007669"/>
    <property type="project" value="TreeGrafter"/>
</dbReference>
<dbReference type="InterPro" id="IPR019734">
    <property type="entry name" value="TPR_rpt"/>
</dbReference>
<dbReference type="Pfam" id="PF13174">
    <property type="entry name" value="TPR_6"/>
    <property type="match status" value="1"/>
</dbReference>
<dbReference type="GO" id="GO:0004567">
    <property type="term" value="F:beta-mannosidase activity"/>
    <property type="evidence" value="ECO:0007669"/>
    <property type="project" value="TreeGrafter"/>
</dbReference>
<dbReference type="InterPro" id="IPR050887">
    <property type="entry name" value="Beta-mannosidase_GH2"/>
</dbReference>
<dbReference type="Gene3D" id="2.60.120.260">
    <property type="entry name" value="Galactose-binding domain-like"/>
    <property type="match status" value="1"/>
</dbReference>
<dbReference type="PANTHER" id="PTHR43730">
    <property type="entry name" value="BETA-MANNOSIDASE"/>
    <property type="match status" value="1"/>
</dbReference>
<gene>
    <name evidence="5" type="ORF">RFH988_LOCUS11461</name>
</gene>
<evidence type="ECO:0000313" key="5">
    <source>
        <dbReference type="EMBL" id="CAF0947893.1"/>
    </source>
</evidence>
<dbReference type="PANTHER" id="PTHR43730:SF1">
    <property type="entry name" value="BETA-MANNOSIDASE"/>
    <property type="match status" value="1"/>
</dbReference>
<dbReference type="AlphaFoldDB" id="A0A814CZ09"/>
<dbReference type="PROSITE" id="PS50005">
    <property type="entry name" value="TPR"/>
    <property type="match status" value="2"/>
</dbReference>
<protein>
    <recommendedName>
        <fullName evidence="4">Beta-mannosidase-like galactose-binding domain-containing protein</fullName>
    </recommendedName>
</protein>
<keyword evidence="2" id="KW-0326">Glycosidase</keyword>
<evidence type="ECO:0000313" key="6">
    <source>
        <dbReference type="Proteomes" id="UP000663882"/>
    </source>
</evidence>